<keyword evidence="2" id="KW-1185">Reference proteome</keyword>
<name>A0A2H4P887_9CAUD</name>
<organism evidence="1 2">
    <name type="scientific">Pseudomonas phage ventosus</name>
    <dbReference type="NCBI Taxonomy" id="2048980"/>
    <lineage>
        <taxon>Viruses</taxon>
        <taxon>Duplodnaviria</taxon>
        <taxon>Heunggongvirae</taxon>
        <taxon>Uroviricota</taxon>
        <taxon>Caudoviricetes</taxon>
        <taxon>Vandenendeviridae</taxon>
        <taxon>Gorskivirinae</taxon>
        <taxon>Ventosusvirus</taxon>
        <taxon>Ventosusvirus ventosus</taxon>
    </lineage>
</organism>
<reference evidence="1 2" key="1">
    <citation type="submission" date="2017-09" db="EMBL/GenBank/DDBJ databases">
        <authorList>
            <person name="Ehlers B."/>
            <person name="Leendertz F.H."/>
        </authorList>
    </citation>
    <scope>NUCLEOTIDE SEQUENCE [LARGE SCALE GENOMIC DNA]</scope>
</reference>
<evidence type="ECO:0000313" key="1">
    <source>
        <dbReference type="EMBL" id="ATW58387.1"/>
    </source>
</evidence>
<dbReference type="EMBL" id="MG018930">
    <property type="protein sequence ID" value="ATW58387.1"/>
    <property type="molecule type" value="Genomic_DNA"/>
</dbReference>
<protein>
    <submittedName>
        <fullName evidence="1">Uncharacterized protein</fullName>
    </submittedName>
</protein>
<accession>A0A2H4P887</accession>
<gene>
    <name evidence="1" type="ORF">CNR37_00180</name>
</gene>
<evidence type="ECO:0000313" key="2">
    <source>
        <dbReference type="Proteomes" id="UP000241096"/>
    </source>
</evidence>
<dbReference type="Proteomes" id="UP000241096">
    <property type="component" value="Segment"/>
</dbReference>
<sequence length="68" mass="8038">MQQLQAKFGQDWEIYLVLTAERPMATYVELDTVCSVEDLHNMLEILEVKYEFDEMARIKAEQERAAQK</sequence>
<proteinExistence type="predicted"/>